<dbReference type="Gene3D" id="2.40.160.210">
    <property type="entry name" value="Acyl-CoA thioesterase, double hotdog domain"/>
    <property type="match status" value="1"/>
</dbReference>
<feature type="compositionally biased region" description="Polar residues" evidence="1">
    <location>
        <begin position="151"/>
        <end position="162"/>
    </location>
</feature>
<evidence type="ECO:0000259" key="2">
    <source>
        <dbReference type="Pfam" id="PF13622"/>
    </source>
</evidence>
<evidence type="ECO:0000313" key="4">
    <source>
        <dbReference type="EMBL" id="SVA49442.1"/>
    </source>
</evidence>
<dbReference type="InterPro" id="IPR049449">
    <property type="entry name" value="TesB_ACOT8-like_N"/>
</dbReference>
<reference evidence="4" key="1">
    <citation type="submission" date="2018-05" db="EMBL/GenBank/DDBJ databases">
        <authorList>
            <person name="Lanie J.A."/>
            <person name="Ng W.-L."/>
            <person name="Kazmierczak K.M."/>
            <person name="Andrzejewski T.M."/>
            <person name="Davidsen T.M."/>
            <person name="Wayne K.J."/>
            <person name="Tettelin H."/>
            <person name="Glass J.I."/>
            <person name="Rusch D."/>
            <person name="Podicherti R."/>
            <person name="Tsui H.-C.T."/>
            <person name="Winkler M.E."/>
        </authorList>
    </citation>
    <scope>NUCLEOTIDE SEQUENCE</scope>
</reference>
<accession>A0A381WAE0</accession>
<dbReference type="Pfam" id="PF13622">
    <property type="entry name" value="4HBT_3"/>
    <property type="match status" value="1"/>
</dbReference>
<gene>
    <name evidence="4" type="ORF">METZ01_LOCUS102296</name>
</gene>
<feature type="domain" description="Acyl-CoA thioesterase-like N-terminal HotDog" evidence="2">
    <location>
        <begin position="29"/>
        <end position="116"/>
    </location>
</feature>
<evidence type="ECO:0008006" key="5">
    <source>
        <dbReference type="Google" id="ProtNLM"/>
    </source>
</evidence>
<dbReference type="InterPro" id="IPR049450">
    <property type="entry name" value="ACOT8-like_C"/>
</dbReference>
<evidence type="ECO:0000259" key="3">
    <source>
        <dbReference type="Pfam" id="PF20789"/>
    </source>
</evidence>
<sequence length="275" mass="30544">MNSKVFPKSFFEIDNSNPSVFHPTPRSKGPWDPTTLHGRVISGLAAYEVERFHIPESDKENLQLARLTVDMFRPAPMSALTVKNEVVRSGRRIKVVEVKIEANVPNRGQVEIARSSAVILRRSNNPPGNIWTPPEWEINPPSEDLPYPSENDPQSNSIWHSVSPEVSTKENFLPLKRLWIRETHNLVSGVMPSQLVKVAQVADFANPGANSGTNGLNYINADVCLYLHRDPVGMWIGTDSFYHGADSGVSVGTITLYDKEGRFGTSNVCALGQER</sequence>
<dbReference type="InterPro" id="IPR042171">
    <property type="entry name" value="Acyl-CoA_hotdog"/>
</dbReference>
<protein>
    <recommendedName>
        <fullName evidence="5">Thioesterase domain-containing protein</fullName>
    </recommendedName>
</protein>
<organism evidence="4">
    <name type="scientific">marine metagenome</name>
    <dbReference type="NCBI Taxonomy" id="408172"/>
    <lineage>
        <taxon>unclassified sequences</taxon>
        <taxon>metagenomes</taxon>
        <taxon>ecological metagenomes</taxon>
    </lineage>
</organism>
<feature type="region of interest" description="Disordered" evidence="1">
    <location>
        <begin position="130"/>
        <end position="162"/>
    </location>
</feature>
<proteinExistence type="predicted"/>
<evidence type="ECO:0000256" key="1">
    <source>
        <dbReference type="SAM" id="MobiDB-lite"/>
    </source>
</evidence>
<name>A0A381WAE0_9ZZZZ</name>
<dbReference type="EMBL" id="UINC01011174">
    <property type="protein sequence ID" value="SVA49442.1"/>
    <property type="molecule type" value="Genomic_DNA"/>
</dbReference>
<dbReference type="AlphaFoldDB" id="A0A381WAE0"/>
<feature type="domain" description="Acyl-CoA thioesterase-like C-terminal" evidence="3">
    <location>
        <begin position="164"/>
        <end position="262"/>
    </location>
</feature>
<dbReference type="Pfam" id="PF20789">
    <property type="entry name" value="4HBT_3C"/>
    <property type="match status" value="1"/>
</dbReference>